<comment type="subcellular location">
    <subcellularLocation>
        <location evidence="1">Nucleus</location>
    </subcellularLocation>
</comment>
<feature type="domain" description="PHD-type" evidence="14">
    <location>
        <begin position="676"/>
        <end position="733"/>
    </location>
</feature>
<keyword evidence="5" id="KW-0677">Repeat</keyword>
<feature type="compositionally biased region" description="Polar residues" evidence="13">
    <location>
        <begin position="165"/>
        <end position="184"/>
    </location>
</feature>
<feature type="compositionally biased region" description="Polar residues" evidence="13">
    <location>
        <begin position="192"/>
        <end position="203"/>
    </location>
</feature>
<dbReference type="Proteomes" id="UP001148838">
    <property type="component" value="Unassembled WGS sequence"/>
</dbReference>
<evidence type="ECO:0000256" key="9">
    <source>
        <dbReference type="ARBA" id="ARBA00023015"/>
    </source>
</evidence>
<evidence type="ECO:0000313" key="16">
    <source>
        <dbReference type="Proteomes" id="UP001148838"/>
    </source>
</evidence>
<keyword evidence="7" id="KW-0862">Zinc</keyword>
<feature type="compositionally biased region" description="Polar residues" evidence="13">
    <location>
        <begin position="99"/>
        <end position="109"/>
    </location>
</feature>
<evidence type="ECO:0000256" key="13">
    <source>
        <dbReference type="SAM" id="MobiDB-lite"/>
    </source>
</evidence>
<feature type="region of interest" description="Disordered" evidence="13">
    <location>
        <begin position="434"/>
        <end position="516"/>
    </location>
</feature>
<evidence type="ECO:0000256" key="2">
    <source>
        <dbReference type="ARBA" id="ARBA00006097"/>
    </source>
</evidence>
<evidence type="ECO:0000256" key="5">
    <source>
        <dbReference type="ARBA" id="ARBA00022737"/>
    </source>
</evidence>
<dbReference type="SUPFAM" id="SSF57903">
    <property type="entry name" value="FYVE/PHD zinc finger"/>
    <property type="match status" value="3"/>
</dbReference>
<dbReference type="InterPro" id="IPR019787">
    <property type="entry name" value="Znf_PHD-finger"/>
</dbReference>
<keyword evidence="8" id="KW-0524">Neurogenesis</keyword>
<dbReference type="CDD" id="cd15528">
    <property type="entry name" value="PHD1_PHF10"/>
    <property type="match status" value="1"/>
</dbReference>
<feature type="region of interest" description="Disordered" evidence="13">
    <location>
        <begin position="63"/>
        <end position="211"/>
    </location>
</feature>
<keyword evidence="16" id="KW-1185">Reference proteome</keyword>
<evidence type="ECO:0000256" key="7">
    <source>
        <dbReference type="ARBA" id="ARBA00022833"/>
    </source>
</evidence>
<feature type="domain" description="PHD-type" evidence="14">
    <location>
        <begin position="523"/>
        <end position="582"/>
    </location>
</feature>
<dbReference type="EMBL" id="JAJSOF020000033">
    <property type="protein sequence ID" value="KAJ4429966.1"/>
    <property type="molecule type" value="Genomic_DNA"/>
</dbReference>
<gene>
    <name evidence="15" type="ORF">ANN_22170</name>
</gene>
<evidence type="ECO:0000256" key="10">
    <source>
        <dbReference type="ARBA" id="ARBA00023163"/>
    </source>
</evidence>
<keyword evidence="6 12" id="KW-0863">Zinc-finger</keyword>
<evidence type="ECO:0000256" key="11">
    <source>
        <dbReference type="ARBA" id="ARBA00023242"/>
    </source>
</evidence>
<dbReference type="CDD" id="cd21085">
    <property type="entry name" value="WH_NTD_PHF10"/>
    <property type="match status" value="1"/>
</dbReference>
<feature type="compositionally biased region" description="Basic and acidic residues" evidence="13">
    <location>
        <begin position="497"/>
        <end position="516"/>
    </location>
</feature>
<sequence length="751" mass="83051">MFLPAPGRKKKVVEDVKPASELPRPAEVSTSATEISPSLSVTSTSVTDDSSLVLNATANKESPAISVEHTTSSIPAEEIDRPTGIFSEPLAVSDKTPFTPEQPSSTTPAKETPSIISAETSSTEISSLAAPDVPPASEIIAESPSPCPTPSVSTVQVFEEETRMSAESGSRSQTPARTLPTTGVTDGPGEESQGSAISTATTESVKKKGRLEVGDGETKEFTVDQVIEYQWPVDKGGENLMIQEQISEYLGVKSFKRKYPDIKRRPVEAEEKTYLREKGLVTESMCDMGLTAVNSTEILDIMYADFQEKYEEYRRFIRERQAKEFSTKQKAISSAASVEKNKLDYKDKAVRSAATWNSTFNRARRDERRCCFDLQSFTIHYPRNKIVKSLPKDPIKLGHYPLSLIPGQYTDFYKSYTPTELRYFPLNTVLYGPMKPNERHDPGAISDGSQSDSDDTSSSDDSSSSTSSEETQDTEETGSTNGDVDPENSQDQANQESGEKEGDKDQTSSVKVKDEKKDKDREGAICKVCSGDHSKNKDGQAEVLIHCAQCTSSGHPSCLDLTLDMVPHIKRYDWQCTDCKTCIQCKDPADEDKMLFCDMCDRGYHIYCVGLRRVPSGRWHCKECAVCGSCGTQEPGGINPDTPNAQWQHEYKKGEKGARVYAQTLCVPCSKLWRKGRYCQLCWRCYGNKPDEEDGLINCSVCDKWMHAECCNAIGGNEIDKTSNFLCEICQEKGQARSPAIKMIPRSILKV</sequence>
<dbReference type="PANTHER" id="PTHR45888">
    <property type="entry name" value="HL01030P-RELATED"/>
    <property type="match status" value="1"/>
</dbReference>
<evidence type="ECO:0000256" key="4">
    <source>
        <dbReference type="ARBA" id="ARBA00022723"/>
    </source>
</evidence>
<comment type="caution">
    <text evidence="15">The sequence shown here is derived from an EMBL/GenBank/DDBJ whole genome shotgun (WGS) entry which is preliminary data.</text>
</comment>
<keyword evidence="9" id="KW-0805">Transcription regulation</keyword>
<name>A0ABQ8S858_PERAM</name>
<reference evidence="15 16" key="1">
    <citation type="journal article" date="2022" name="Allergy">
        <title>Genome assembly and annotation of Periplaneta americana reveal a comprehensive cockroach allergen profile.</title>
        <authorList>
            <person name="Wang L."/>
            <person name="Xiong Q."/>
            <person name="Saelim N."/>
            <person name="Wang L."/>
            <person name="Nong W."/>
            <person name="Wan A.T."/>
            <person name="Shi M."/>
            <person name="Liu X."/>
            <person name="Cao Q."/>
            <person name="Hui J.H.L."/>
            <person name="Sookrung N."/>
            <person name="Leung T.F."/>
            <person name="Tungtrongchitr A."/>
            <person name="Tsui S.K.W."/>
        </authorList>
    </citation>
    <scope>NUCLEOTIDE SEQUENCE [LARGE SCALE GENOMIC DNA]</scope>
    <source>
        <strain evidence="15">PWHHKU_190912</strain>
    </source>
</reference>
<dbReference type="InterPro" id="IPR001965">
    <property type="entry name" value="Znf_PHD"/>
</dbReference>
<dbReference type="PROSITE" id="PS50016">
    <property type="entry name" value="ZF_PHD_2"/>
    <property type="match status" value="3"/>
</dbReference>
<dbReference type="CDD" id="cd15529">
    <property type="entry name" value="PHD2_PHF10"/>
    <property type="match status" value="1"/>
</dbReference>
<keyword evidence="4" id="KW-0479">Metal-binding</keyword>
<dbReference type="SMART" id="SM00249">
    <property type="entry name" value="PHD"/>
    <property type="match status" value="3"/>
</dbReference>
<feature type="compositionally biased region" description="Polar residues" evidence="13">
    <location>
        <begin position="28"/>
        <end position="37"/>
    </location>
</feature>
<protein>
    <recommendedName>
        <fullName evidence="3">PHD finger protein 10</fullName>
    </recommendedName>
</protein>
<dbReference type="InterPro" id="IPR013083">
    <property type="entry name" value="Znf_RING/FYVE/PHD"/>
</dbReference>
<evidence type="ECO:0000256" key="1">
    <source>
        <dbReference type="ARBA" id="ARBA00004123"/>
    </source>
</evidence>
<evidence type="ECO:0000256" key="6">
    <source>
        <dbReference type="ARBA" id="ARBA00022771"/>
    </source>
</evidence>
<proteinExistence type="inferred from homology"/>
<evidence type="ECO:0000313" key="15">
    <source>
        <dbReference type="EMBL" id="KAJ4429966.1"/>
    </source>
</evidence>
<evidence type="ECO:0000259" key="14">
    <source>
        <dbReference type="PROSITE" id="PS50016"/>
    </source>
</evidence>
<dbReference type="Pfam" id="PF00628">
    <property type="entry name" value="PHD"/>
    <property type="match status" value="2"/>
</dbReference>
<dbReference type="InterPro" id="IPR038045">
    <property type="entry name" value="PHF10_PHD_finger_1"/>
</dbReference>
<evidence type="ECO:0000256" key="8">
    <source>
        <dbReference type="ARBA" id="ARBA00022902"/>
    </source>
</evidence>
<keyword evidence="10" id="KW-0804">Transcription</keyword>
<dbReference type="Gene3D" id="3.30.40.10">
    <property type="entry name" value="Zinc/RING finger domain, C3HC4 (zinc finger)"/>
    <property type="match status" value="2"/>
</dbReference>
<evidence type="ECO:0000256" key="3">
    <source>
        <dbReference type="ARBA" id="ARBA00016995"/>
    </source>
</evidence>
<keyword evidence="11" id="KW-0539">Nucleus</keyword>
<feature type="domain" description="PHD-type" evidence="14">
    <location>
        <begin position="579"/>
        <end position="627"/>
    </location>
</feature>
<feature type="compositionally biased region" description="Low complexity" evidence="13">
    <location>
        <begin position="111"/>
        <end position="130"/>
    </location>
</feature>
<feature type="compositionally biased region" description="Low complexity" evidence="13">
    <location>
        <begin position="459"/>
        <end position="469"/>
    </location>
</feature>
<feature type="region of interest" description="Disordered" evidence="13">
    <location>
        <begin position="1"/>
        <end position="45"/>
    </location>
</feature>
<feature type="compositionally biased region" description="Polar residues" evidence="13">
    <location>
        <begin position="487"/>
        <end position="496"/>
    </location>
</feature>
<dbReference type="PANTHER" id="PTHR45888:SF4">
    <property type="entry name" value="PHD FINGER PROTEIN 10"/>
    <property type="match status" value="1"/>
</dbReference>
<accession>A0ABQ8S858</accession>
<evidence type="ECO:0000256" key="12">
    <source>
        <dbReference type="PROSITE-ProRule" id="PRU00146"/>
    </source>
</evidence>
<dbReference type="InterPro" id="IPR011011">
    <property type="entry name" value="Znf_FYVE_PHD"/>
</dbReference>
<organism evidence="15 16">
    <name type="scientific">Periplaneta americana</name>
    <name type="common">American cockroach</name>
    <name type="synonym">Blatta americana</name>
    <dbReference type="NCBI Taxonomy" id="6978"/>
    <lineage>
        <taxon>Eukaryota</taxon>
        <taxon>Metazoa</taxon>
        <taxon>Ecdysozoa</taxon>
        <taxon>Arthropoda</taxon>
        <taxon>Hexapoda</taxon>
        <taxon>Insecta</taxon>
        <taxon>Pterygota</taxon>
        <taxon>Neoptera</taxon>
        <taxon>Polyneoptera</taxon>
        <taxon>Dictyoptera</taxon>
        <taxon>Blattodea</taxon>
        <taxon>Blattoidea</taxon>
        <taxon>Blattidae</taxon>
        <taxon>Blattinae</taxon>
        <taxon>Periplaneta</taxon>
    </lineage>
</organism>
<comment type="similarity">
    <text evidence="2">Belongs to the SAYP family.</text>
</comment>